<name>A0A1H0MYV6_9HYPH</name>
<dbReference type="RefSeq" id="WP_210184201.1">
    <property type="nucleotide sequence ID" value="NZ_FNIT01000016.1"/>
</dbReference>
<evidence type="ECO:0000256" key="1">
    <source>
        <dbReference type="SAM" id="Phobius"/>
    </source>
</evidence>
<organism evidence="2 3">
    <name type="scientific">Aureimonas jatrophae</name>
    <dbReference type="NCBI Taxonomy" id="1166073"/>
    <lineage>
        <taxon>Bacteria</taxon>
        <taxon>Pseudomonadati</taxon>
        <taxon>Pseudomonadota</taxon>
        <taxon>Alphaproteobacteria</taxon>
        <taxon>Hyphomicrobiales</taxon>
        <taxon>Aurantimonadaceae</taxon>
        <taxon>Aureimonas</taxon>
    </lineage>
</organism>
<dbReference type="STRING" id="1166073.SAMN05192530_11615"/>
<feature type="transmembrane region" description="Helical" evidence="1">
    <location>
        <begin position="195"/>
        <end position="221"/>
    </location>
</feature>
<feature type="transmembrane region" description="Helical" evidence="1">
    <location>
        <begin position="53"/>
        <end position="74"/>
    </location>
</feature>
<dbReference type="Proteomes" id="UP000198793">
    <property type="component" value="Unassembled WGS sequence"/>
</dbReference>
<evidence type="ECO:0000313" key="2">
    <source>
        <dbReference type="EMBL" id="SDO85561.1"/>
    </source>
</evidence>
<evidence type="ECO:0000313" key="3">
    <source>
        <dbReference type="Proteomes" id="UP000198793"/>
    </source>
</evidence>
<dbReference type="AlphaFoldDB" id="A0A1H0MYV6"/>
<keyword evidence="1" id="KW-0812">Transmembrane</keyword>
<feature type="transmembrane region" description="Helical" evidence="1">
    <location>
        <begin position="160"/>
        <end position="183"/>
    </location>
</feature>
<feature type="transmembrane region" description="Helical" evidence="1">
    <location>
        <begin position="12"/>
        <end position="32"/>
    </location>
</feature>
<accession>A0A1H0MYV6</accession>
<evidence type="ECO:0008006" key="4">
    <source>
        <dbReference type="Google" id="ProtNLM"/>
    </source>
</evidence>
<keyword evidence="3" id="KW-1185">Reference proteome</keyword>
<keyword evidence="1" id="KW-1133">Transmembrane helix</keyword>
<gene>
    <name evidence="2" type="ORF">SAMN05192530_11615</name>
</gene>
<protein>
    <recommendedName>
        <fullName evidence="4">MFS transporter permease</fullName>
    </recommendedName>
</protein>
<dbReference type="EMBL" id="FNIT01000016">
    <property type="protein sequence ID" value="SDO85561.1"/>
    <property type="molecule type" value="Genomic_DNA"/>
</dbReference>
<sequence length="228" mass="25481">MDFMNLLKSVEALLYELVSWLVFYPITLWRCIRRPLAMFDYAQRELTGPPENQFADALSPPIFLFLSIALAHMIDIGLTPNQDTPIGLLADTRNLLVFRATAFSLLPMILAVQAVRQKNQPLTRATLRPAFYGHCFLAAPFVLSVDLALTTGHLATEATYWVGTLIFLAGLIWYQTTLTGWFVTHRGVGRVRAFARAALHILLGTIAMFLLILLAVAPQVIAAWKEIP</sequence>
<keyword evidence="1" id="KW-0472">Membrane</keyword>
<proteinExistence type="predicted"/>
<feature type="transmembrane region" description="Helical" evidence="1">
    <location>
        <begin position="135"/>
        <end position="154"/>
    </location>
</feature>
<reference evidence="2 3" key="1">
    <citation type="submission" date="2016-10" db="EMBL/GenBank/DDBJ databases">
        <authorList>
            <person name="de Groot N.N."/>
        </authorList>
    </citation>
    <scope>NUCLEOTIDE SEQUENCE [LARGE SCALE GENOMIC DNA]</scope>
    <source>
        <strain evidence="3">L7-484,KACC 16230,DSM 25025</strain>
    </source>
</reference>
<feature type="transmembrane region" description="Helical" evidence="1">
    <location>
        <begin position="94"/>
        <end position="115"/>
    </location>
</feature>